<evidence type="ECO:0000259" key="1">
    <source>
        <dbReference type="Pfam" id="PF13439"/>
    </source>
</evidence>
<keyword evidence="2" id="KW-0808">Transferase</keyword>
<evidence type="ECO:0000313" key="3">
    <source>
        <dbReference type="Proteomes" id="UP000093080"/>
    </source>
</evidence>
<feature type="domain" description="Glycosyltransferase subfamily 4-like N-terminal" evidence="1">
    <location>
        <begin position="66"/>
        <end position="181"/>
    </location>
</feature>
<accession>A0A1B9F4Z5</accession>
<evidence type="ECO:0000313" key="2">
    <source>
        <dbReference type="EMBL" id="OCC15029.1"/>
    </source>
</evidence>
<reference evidence="2 3" key="1">
    <citation type="submission" date="2016-06" db="EMBL/GenBank/DDBJ databases">
        <title>Respiratory ammonification of nitrate coupled to the oxidation of elemental sulfur in deep-sea autotrophic thermophilic bacteria.</title>
        <authorList>
            <person name="Slobodkina G.B."/>
            <person name="Mardanov A.V."/>
            <person name="Ravin N.V."/>
            <person name="Frolova A.A."/>
            <person name="Viryasiv M.B."/>
            <person name="Chernyh N.A."/>
            <person name="Bonch-Osmolovskaya E.A."/>
            <person name="Slobodkin A.I."/>
        </authorList>
    </citation>
    <scope>NUCLEOTIDE SEQUENCE [LARGE SCALE GENOMIC DNA]</scope>
    <source>
        <strain evidence="2 3">S69</strain>
    </source>
</reference>
<comment type="caution">
    <text evidence="2">The sequence shown here is derived from an EMBL/GenBank/DDBJ whole genome shotgun (WGS) entry which is preliminary data.</text>
</comment>
<organism evidence="2 3">
    <name type="scientific">Dissulfuribacter thermophilus</name>
    <dbReference type="NCBI Taxonomy" id="1156395"/>
    <lineage>
        <taxon>Bacteria</taxon>
        <taxon>Pseudomonadati</taxon>
        <taxon>Thermodesulfobacteriota</taxon>
        <taxon>Dissulfuribacteria</taxon>
        <taxon>Dissulfuribacterales</taxon>
        <taxon>Dissulfuribacteraceae</taxon>
        <taxon>Dissulfuribacter</taxon>
    </lineage>
</organism>
<keyword evidence="3" id="KW-1185">Reference proteome</keyword>
<dbReference type="OrthoDB" id="9767517at2"/>
<sequence>MKNYRKAMKLIYLSTSKLHRNRANLIQTLYTVSAISKKNCYIDLYLPPVKKGIDIDSRLKDIGIEKTFNIFPTQLLHSRWKILNYLPLCLKMKRIQKDYDNILIRSYYLSKALITFRIPHIFEVHNVEQLENEGILSLIINAYNNGIIRYLISISKSASHSLIKKGANPDRISIIPCGVDYKHFSSIPLPQKARFARPRIMYIGRISNDRGLEIFKGLAQSGIGKVTLVGDLETPEADVGTTGNLELHPFVPHRDVIRWYEKCDIVLLPYQPHLTTAKSFSPLKLFEAMAAGRPIIASDLEPLREIIEDGVTGLLVEPTNLEAWKNALLRLKQDPDLAMSLGQNARQRARLYSWENRAEKILEFISGKNG</sequence>
<dbReference type="GO" id="GO:0016757">
    <property type="term" value="F:glycosyltransferase activity"/>
    <property type="evidence" value="ECO:0007669"/>
    <property type="project" value="UniProtKB-ARBA"/>
</dbReference>
<gene>
    <name evidence="2" type="ORF">DBT_1515</name>
</gene>
<dbReference type="Gene3D" id="3.40.50.2000">
    <property type="entry name" value="Glycogen Phosphorylase B"/>
    <property type="match status" value="2"/>
</dbReference>
<dbReference type="PANTHER" id="PTHR12526">
    <property type="entry name" value="GLYCOSYLTRANSFERASE"/>
    <property type="match status" value="1"/>
</dbReference>
<dbReference type="CDD" id="cd03801">
    <property type="entry name" value="GT4_PimA-like"/>
    <property type="match status" value="1"/>
</dbReference>
<dbReference type="Pfam" id="PF13692">
    <property type="entry name" value="Glyco_trans_1_4"/>
    <property type="match status" value="1"/>
</dbReference>
<proteinExistence type="predicted"/>
<dbReference type="InterPro" id="IPR028098">
    <property type="entry name" value="Glyco_trans_4-like_N"/>
</dbReference>
<dbReference type="STRING" id="1156395.DBT_1515"/>
<protein>
    <submittedName>
        <fullName evidence="2">Putative glycosyltransferase</fullName>
    </submittedName>
</protein>
<dbReference type="RefSeq" id="WP_067618421.1">
    <property type="nucleotide sequence ID" value="NZ_MAGO01000007.1"/>
</dbReference>
<dbReference type="EMBL" id="MAGO01000007">
    <property type="protein sequence ID" value="OCC15029.1"/>
    <property type="molecule type" value="Genomic_DNA"/>
</dbReference>
<dbReference type="Pfam" id="PF13439">
    <property type="entry name" value="Glyco_transf_4"/>
    <property type="match status" value="1"/>
</dbReference>
<name>A0A1B9F4Z5_9BACT</name>
<dbReference type="SUPFAM" id="SSF53756">
    <property type="entry name" value="UDP-Glycosyltransferase/glycogen phosphorylase"/>
    <property type="match status" value="1"/>
</dbReference>
<dbReference type="AlphaFoldDB" id="A0A1B9F4Z5"/>
<dbReference type="Proteomes" id="UP000093080">
    <property type="component" value="Unassembled WGS sequence"/>
</dbReference>